<feature type="binding site" evidence="4">
    <location>
        <position position="262"/>
    </location>
    <ligand>
        <name>Mg(2+)</name>
        <dbReference type="ChEBI" id="CHEBI:18420"/>
        <label>1</label>
        <note>catalytic</note>
    </ligand>
</feature>
<evidence type="ECO:0000259" key="5">
    <source>
        <dbReference type="PROSITE" id="PS50206"/>
    </source>
</evidence>
<dbReference type="SMART" id="SM00450">
    <property type="entry name" value="RHOD"/>
    <property type="match status" value="1"/>
</dbReference>
<dbReference type="PANTHER" id="PTHR20854">
    <property type="entry name" value="INOSITOL MONOPHOSPHATASE"/>
    <property type="match status" value="1"/>
</dbReference>
<feature type="binding site" evidence="4">
    <location>
        <position position="102"/>
    </location>
    <ligand>
        <name>Mg(2+)</name>
        <dbReference type="ChEBI" id="CHEBI:18420"/>
        <label>1</label>
        <note>catalytic</note>
    </ligand>
</feature>
<dbReference type="Proteomes" id="UP000219338">
    <property type="component" value="Unassembled WGS sequence"/>
</dbReference>
<evidence type="ECO:0000313" key="6">
    <source>
        <dbReference type="EMBL" id="SJL07653.1"/>
    </source>
</evidence>
<evidence type="ECO:0000313" key="7">
    <source>
        <dbReference type="Proteomes" id="UP000219338"/>
    </source>
</evidence>
<dbReference type="GO" id="GO:0046854">
    <property type="term" value="P:phosphatidylinositol phosphate biosynthetic process"/>
    <property type="evidence" value="ECO:0007669"/>
    <property type="project" value="InterPro"/>
</dbReference>
<dbReference type="PRINTS" id="PR00377">
    <property type="entry name" value="IMPHPHTASES"/>
</dbReference>
<keyword evidence="2 4" id="KW-0479">Metal-binding</keyword>
<dbReference type="InterPro" id="IPR001763">
    <property type="entry name" value="Rhodanese-like_dom"/>
</dbReference>
<accession>A0A284RFW5</accession>
<name>A0A284RFW5_ARMOS</name>
<feature type="domain" description="Rhodanese" evidence="5">
    <location>
        <begin position="352"/>
        <end position="453"/>
    </location>
</feature>
<evidence type="ECO:0000256" key="2">
    <source>
        <dbReference type="ARBA" id="ARBA00022723"/>
    </source>
</evidence>
<dbReference type="InterPro" id="IPR000760">
    <property type="entry name" value="Inositol_monophosphatase-like"/>
</dbReference>
<organism evidence="6 7">
    <name type="scientific">Armillaria ostoyae</name>
    <name type="common">Armillaria root rot fungus</name>
    <dbReference type="NCBI Taxonomy" id="47428"/>
    <lineage>
        <taxon>Eukaryota</taxon>
        <taxon>Fungi</taxon>
        <taxon>Dikarya</taxon>
        <taxon>Basidiomycota</taxon>
        <taxon>Agaricomycotina</taxon>
        <taxon>Agaricomycetes</taxon>
        <taxon>Agaricomycetidae</taxon>
        <taxon>Agaricales</taxon>
        <taxon>Marasmiineae</taxon>
        <taxon>Physalacriaceae</taxon>
        <taxon>Armillaria</taxon>
    </lineage>
</organism>
<evidence type="ECO:0000256" key="3">
    <source>
        <dbReference type="ARBA" id="ARBA00022842"/>
    </source>
</evidence>
<comment type="cofactor">
    <cofactor evidence="4">
        <name>Mg(2+)</name>
        <dbReference type="ChEBI" id="CHEBI:18420"/>
    </cofactor>
</comment>
<dbReference type="CDD" id="cd01639">
    <property type="entry name" value="IMPase"/>
    <property type="match status" value="1"/>
</dbReference>
<dbReference type="FunFam" id="3.30.540.10:FF:000004">
    <property type="entry name" value="Inositol-1-monophosphatase"/>
    <property type="match status" value="1"/>
</dbReference>
<dbReference type="PANTHER" id="PTHR20854:SF39">
    <property type="entry name" value="PROTEIN QUTG"/>
    <property type="match status" value="1"/>
</dbReference>
<dbReference type="STRING" id="47428.A0A284RFW5"/>
<dbReference type="GO" id="GO:0008934">
    <property type="term" value="F:inositol monophosphate 1-phosphatase activity"/>
    <property type="evidence" value="ECO:0007669"/>
    <property type="project" value="InterPro"/>
</dbReference>
<dbReference type="AlphaFoldDB" id="A0A284RFW5"/>
<dbReference type="SUPFAM" id="SSF52821">
    <property type="entry name" value="Rhodanese/Cell cycle control phosphatase"/>
    <property type="match status" value="1"/>
</dbReference>
<dbReference type="PROSITE" id="PS00630">
    <property type="entry name" value="IMP_2"/>
    <property type="match status" value="1"/>
</dbReference>
<gene>
    <name evidence="6" type="ORF">ARMOST_11003</name>
</gene>
<keyword evidence="7" id="KW-1185">Reference proteome</keyword>
<keyword evidence="3 4" id="KW-0460">Magnesium</keyword>
<dbReference type="OMA" id="MLRENAW"/>
<dbReference type="OrthoDB" id="10254945at2759"/>
<proteinExistence type="inferred from homology"/>
<evidence type="ECO:0000256" key="1">
    <source>
        <dbReference type="ARBA" id="ARBA00009759"/>
    </source>
</evidence>
<dbReference type="Pfam" id="PF00581">
    <property type="entry name" value="Rhodanese"/>
    <property type="match status" value="1"/>
</dbReference>
<dbReference type="GO" id="GO:0046872">
    <property type="term" value="F:metal ion binding"/>
    <property type="evidence" value="ECO:0007669"/>
    <property type="project" value="UniProtKB-KW"/>
</dbReference>
<sequence>MTTTTFTIQDLQKLHDFACDLARRAGRYLREDQIRRQTYVLATREKLNSVDLVTAADEGVEKLIHDSVLAEYPGHAFIGEESYSAGEEKRFLLKDVPTWIVDPIDGTVNMVHMFPMTAISIGFCLNSVPTVGVVFAPFLGGEGTLYSAIHHSQGGAWISEFGPSGPLTPLPIIIPPPPLPENAPKGCLFFGEWGKDRRDNPQSNLTKKSTNFVNMATELGGRGGKGGMVHGLRSLGSSTLDMVYVASGQGDIMFEAGCWEWDVCAGIAILLQTGGIVVDSNPPDGLSDTGPIPMANLGGRRYLAIRACSEDAQGRSPRTQQEALLHRTSKMPIIRYITNDELAAVIKSDKVPHKDYLVVDVRDDDFEGGNIKNAINYPSSTFWNDVDELVKKTKEVPLVVFHCALSQVRGPKAARVYAETRQNVLEESPLKADVAILKDGFTQFQVKFKDDAELVEKWDKDVWASEWS</sequence>
<evidence type="ECO:0000256" key="4">
    <source>
        <dbReference type="PIRSR" id="PIRSR600760-2"/>
    </source>
</evidence>
<dbReference type="Gene3D" id="3.30.540.10">
    <property type="entry name" value="Fructose-1,6-Bisphosphatase, subunit A, domain 1"/>
    <property type="match status" value="1"/>
</dbReference>
<dbReference type="InterPro" id="IPR033942">
    <property type="entry name" value="IMPase"/>
</dbReference>
<dbReference type="PROSITE" id="PS50206">
    <property type="entry name" value="RHODANESE_3"/>
    <property type="match status" value="1"/>
</dbReference>
<protein>
    <submittedName>
        <fullName evidence="6">Related to inositol monophosphatase</fullName>
    </submittedName>
</protein>
<feature type="binding site" evidence="4">
    <location>
        <position position="80"/>
    </location>
    <ligand>
        <name>Mg(2+)</name>
        <dbReference type="ChEBI" id="CHEBI:18420"/>
        <label>1</label>
        <note>catalytic</note>
    </ligand>
</feature>
<dbReference type="InterPro" id="IPR020550">
    <property type="entry name" value="Inositol_monophosphatase_CS"/>
</dbReference>
<dbReference type="GO" id="GO:0006020">
    <property type="term" value="P:inositol metabolic process"/>
    <property type="evidence" value="ECO:0007669"/>
    <property type="project" value="TreeGrafter"/>
</dbReference>
<reference evidence="7" key="1">
    <citation type="journal article" date="2017" name="Nat. Ecol. Evol.">
        <title>Genome expansion and lineage-specific genetic innovations in the forest pathogenic fungi Armillaria.</title>
        <authorList>
            <person name="Sipos G."/>
            <person name="Prasanna A.N."/>
            <person name="Walter M.C."/>
            <person name="O'Connor E."/>
            <person name="Balint B."/>
            <person name="Krizsan K."/>
            <person name="Kiss B."/>
            <person name="Hess J."/>
            <person name="Varga T."/>
            <person name="Slot J."/>
            <person name="Riley R."/>
            <person name="Boka B."/>
            <person name="Rigling D."/>
            <person name="Barry K."/>
            <person name="Lee J."/>
            <person name="Mihaltcheva S."/>
            <person name="LaButti K."/>
            <person name="Lipzen A."/>
            <person name="Waldron R."/>
            <person name="Moloney N.M."/>
            <person name="Sperisen C."/>
            <person name="Kredics L."/>
            <person name="Vagvoelgyi C."/>
            <person name="Patrignani A."/>
            <person name="Fitzpatrick D."/>
            <person name="Nagy I."/>
            <person name="Doyle S."/>
            <person name="Anderson J.B."/>
            <person name="Grigoriev I.V."/>
            <person name="Gueldener U."/>
            <person name="Muensterkoetter M."/>
            <person name="Nagy L.G."/>
        </authorList>
    </citation>
    <scope>NUCLEOTIDE SEQUENCE [LARGE SCALE GENOMIC DNA]</scope>
    <source>
        <strain evidence="7">C18/9</strain>
    </source>
</reference>
<dbReference type="EMBL" id="FUEG01000008">
    <property type="protein sequence ID" value="SJL07653.1"/>
    <property type="molecule type" value="Genomic_DNA"/>
</dbReference>
<feature type="binding site" evidence="4">
    <location>
        <position position="104"/>
    </location>
    <ligand>
        <name>Mg(2+)</name>
        <dbReference type="ChEBI" id="CHEBI:18420"/>
        <label>1</label>
        <note>catalytic</note>
    </ligand>
</feature>
<dbReference type="GO" id="GO:0007165">
    <property type="term" value="P:signal transduction"/>
    <property type="evidence" value="ECO:0007669"/>
    <property type="project" value="TreeGrafter"/>
</dbReference>
<dbReference type="SUPFAM" id="SSF56655">
    <property type="entry name" value="Carbohydrate phosphatase"/>
    <property type="match status" value="1"/>
</dbReference>
<dbReference type="Gene3D" id="3.40.250.10">
    <property type="entry name" value="Rhodanese-like domain"/>
    <property type="match status" value="1"/>
</dbReference>
<dbReference type="Pfam" id="PF00459">
    <property type="entry name" value="Inositol_P"/>
    <property type="match status" value="1"/>
</dbReference>
<feature type="binding site" evidence="4">
    <location>
        <position position="105"/>
    </location>
    <ligand>
        <name>Mg(2+)</name>
        <dbReference type="ChEBI" id="CHEBI:18420"/>
        <label>1</label>
        <note>catalytic</note>
    </ligand>
</feature>
<dbReference type="Gene3D" id="3.40.190.80">
    <property type="match status" value="1"/>
</dbReference>
<comment type="similarity">
    <text evidence="1">Belongs to the inositol monophosphatase superfamily.</text>
</comment>
<dbReference type="InterPro" id="IPR036873">
    <property type="entry name" value="Rhodanese-like_dom_sf"/>
</dbReference>